<feature type="region of interest" description="Disordered" evidence="1">
    <location>
        <begin position="1"/>
        <end position="37"/>
    </location>
</feature>
<sequence>MRKSQIIDNPSNSLENNKSNDDSIDLDKPDDNDKCEYEVDEKSEIEQIISFNLVIKSSTISFKAEKQEELEHSWKIYKITKNFFQTIRN</sequence>
<gene>
    <name evidence="2" type="ORF">FCALED_LOCUS12707</name>
</gene>
<proteinExistence type="predicted"/>
<evidence type="ECO:0000256" key="1">
    <source>
        <dbReference type="SAM" id="MobiDB-lite"/>
    </source>
</evidence>
<protein>
    <submittedName>
        <fullName evidence="2">5029_t:CDS:1</fullName>
    </submittedName>
</protein>
<organism evidence="2 3">
    <name type="scientific">Funneliformis caledonium</name>
    <dbReference type="NCBI Taxonomy" id="1117310"/>
    <lineage>
        <taxon>Eukaryota</taxon>
        <taxon>Fungi</taxon>
        <taxon>Fungi incertae sedis</taxon>
        <taxon>Mucoromycota</taxon>
        <taxon>Glomeromycotina</taxon>
        <taxon>Glomeromycetes</taxon>
        <taxon>Glomerales</taxon>
        <taxon>Glomeraceae</taxon>
        <taxon>Funneliformis</taxon>
    </lineage>
</organism>
<comment type="caution">
    <text evidence="2">The sequence shown here is derived from an EMBL/GenBank/DDBJ whole genome shotgun (WGS) entry which is preliminary data.</text>
</comment>
<accession>A0A9N9HFF4</accession>
<dbReference type="OrthoDB" id="2311519at2759"/>
<feature type="compositionally biased region" description="Polar residues" evidence="1">
    <location>
        <begin position="1"/>
        <end position="17"/>
    </location>
</feature>
<dbReference type="AlphaFoldDB" id="A0A9N9HFF4"/>
<evidence type="ECO:0000313" key="2">
    <source>
        <dbReference type="EMBL" id="CAG8685131.1"/>
    </source>
</evidence>
<evidence type="ECO:0000313" key="3">
    <source>
        <dbReference type="Proteomes" id="UP000789570"/>
    </source>
</evidence>
<feature type="compositionally biased region" description="Basic and acidic residues" evidence="1">
    <location>
        <begin position="18"/>
        <end position="37"/>
    </location>
</feature>
<name>A0A9N9HFF4_9GLOM</name>
<keyword evidence="3" id="KW-1185">Reference proteome</keyword>
<dbReference type="Proteomes" id="UP000789570">
    <property type="component" value="Unassembled WGS sequence"/>
</dbReference>
<reference evidence="2" key="1">
    <citation type="submission" date="2021-06" db="EMBL/GenBank/DDBJ databases">
        <authorList>
            <person name="Kallberg Y."/>
            <person name="Tangrot J."/>
            <person name="Rosling A."/>
        </authorList>
    </citation>
    <scope>NUCLEOTIDE SEQUENCE</scope>
    <source>
        <strain evidence="2">UK204</strain>
    </source>
</reference>
<dbReference type="EMBL" id="CAJVPQ010006473">
    <property type="protein sequence ID" value="CAG8685131.1"/>
    <property type="molecule type" value="Genomic_DNA"/>
</dbReference>